<name>S3DW21_GLAL2</name>
<dbReference type="KEGG" id="glz:GLAREA_05489"/>
<dbReference type="HOGENOM" id="CLU_2740234_0_0_1"/>
<protein>
    <submittedName>
        <fullName evidence="1">Uncharacterized protein</fullName>
    </submittedName>
</protein>
<evidence type="ECO:0000313" key="1">
    <source>
        <dbReference type="EMBL" id="EPE36151.1"/>
    </source>
</evidence>
<evidence type="ECO:0000313" key="2">
    <source>
        <dbReference type="Proteomes" id="UP000016922"/>
    </source>
</evidence>
<dbReference type="GeneID" id="19464543"/>
<dbReference type="EMBL" id="KE145353">
    <property type="protein sequence ID" value="EPE36151.1"/>
    <property type="molecule type" value="Genomic_DNA"/>
</dbReference>
<dbReference type="Proteomes" id="UP000016922">
    <property type="component" value="Unassembled WGS sequence"/>
</dbReference>
<dbReference type="RefSeq" id="XP_008076969.1">
    <property type="nucleotide sequence ID" value="XM_008078778.1"/>
</dbReference>
<gene>
    <name evidence="1" type="ORF">GLAREA_05489</name>
</gene>
<reference evidence="1 2" key="1">
    <citation type="journal article" date="2013" name="BMC Genomics">
        <title>Genomics-driven discovery of the pneumocandin biosynthetic gene cluster in the fungus Glarea lozoyensis.</title>
        <authorList>
            <person name="Chen L."/>
            <person name="Yue Q."/>
            <person name="Zhang X."/>
            <person name="Xiang M."/>
            <person name="Wang C."/>
            <person name="Li S."/>
            <person name="Che Y."/>
            <person name="Ortiz-Lopez F.J."/>
            <person name="Bills G.F."/>
            <person name="Liu X."/>
            <person name="An Z."/>
        </authorList>
    </citation>
    <scope>NUCLEOTIDE SEQUENCE [LARGE SCALE GENOMIC DNA]</scope>
    <source>
        <strain evidence="2">ATCC 20868 / MF5171</strain>
    </source>
</reference>
<proteinExistence type="predicted"/>
<keyword evidence="2" id="KW-1185">Reference proteome</keyword>
<organism evidence="1 2">
    <name type="scientific">Glarea lozoyensis (strain ATCC 20868 / MF5171)</name>
    <dbReference type="NCBI Taxonomy" id="1116229"/>
    <lineage>
        <taxon>Eukaryota</taxon>
        <taxon>Fungi</taxon>
        <taxon>Dikarya</taxon>
        <taxon>Ascomycota</taxon>
        <taxon>Pezizomycotina</taxon>
        <taxon>Leotiomycetes</taxon>
        <taxon>Helotiales</taxon>
        <taxon>Helotiaceae</taxon>
        <taxon>Glarea</taxon>
    </lineage>
</organism>
<sequence>MVCDKRTVFDGACYFEGVPASRGLGVVGHGDGSVVVVSVVERVDGDGEVEEGLDCAFWGGVLEGVEVVVVI</sequence>
<accession>S3DW21</accession>
<dbReference type="AlphaFoldDB" id="S3DW21"/>